<dbReference type="EMBL" id="CM023482">
    <property type="protein sequence ID" value="KAH6938526.1"/>
    <property type="molecule type" value="Genomic_DNA"/>
</dbReference>
<sequence length="687" mass="77198">MPTPTLAKVKRLLSASDTTYVVSGESRHSSDLSHQRKRNGPNNNLSGGFDLLTDRPWSAYTHRDRHDSFGNNMPIASRGTAVGTNDAPRQRYPTKEEADNTSQQGETASTQSSSSVSSSSRSSCTTWSPVGNAPEKTESKESEHSARTTSRLEPMAARNDQPRNTWVKPQTVVRSSYKSKTWKYSEAGHLRHEDPSNVQEEDEEHGFIRVRDETIQLKECLLYPLAFCLLMGFILVGTFLFLPMDPSHRLTVKGFNAVCVSYGCLRDASYLNTLLSWDRVDPCVDFYAFVCDHWTSQHTASTPTSFPETFGEDYAAFLENKIYSMINNKSLESDSLQPIRQLYEKCVNLERADEEGWDSLLELLFDVSLEGFPLTPPVRSSKSVWEMAAKVLRKTGSNALFGVGIAAHPLKDVGRDFLSVELPEMLTGSDGVDINDAARLYTEAMFCALKFLKKEYLPPIHALSVVKFASDLEKLVHKTSSALYKRLKSIQVMNYLGVRLIAETSPFLPHNEIVDFKSTLLYGKRILRQINTSSHFDTDSHNAIQSLLSTVDLRILRPDWINDPALLERYIDGFPSAANRSGLQYYVESHEHTFLSSLGRSSLQRWTRPVFTTNCWVELAPPAIYVPVLASHIANAYGGSFEDEQSSRVRSRSCAVRSPFDICLRLRNGKWPSTLALRADREATAQR</sequence>
<reference evidence="1" key="1">
    <citation type="submission" date="2020-05" db="EMBL/GenBank/DDBJ databases">
        <title>Large-scale comparative analyses of tick genomes elucidate their genetic diversity and vector capacities.</title>
        <authorList>
            <person name="Jia N."/>
            <person name="Wang J."/>
            <person name="Shi W."/>
            <person name="Du L."/>
            <person name="Sun Y."/>
            <person name="Zhan W."/>
            <person name="Jiang J."/>
            <person name="Wang Q."/>
            <person name="Zhang B."/>
            <person name="Ji P."/>
            <person name="Sakyi L.B."/>
            <person name="Cui X."/>
            <person name="Yuan T."/>
            <person name="Jiang B."/>
            <person name="Yang W."/>
            <person name="Lam T.T.-Y."/>
            <person name="Chang Q."/>
            <person name="Ding S."/>
            <person name="Wang X."/>
            <person name="Zhu J."/>
            <person name="Ruan X."/>
            <person name="Zhao L."/>
            <person name="Wei J."/>
            <person name="Que T."/>
            <person name="Du C."/>
            <person name="Cheng J."/>
            <person name="Dai P."/>
            <person name="Han X."/>
            <person name="Huang E."/>
            <person name="Gao Y."/>
            <person name="Liu J."/>
            <person name="Shao H."/>
            <person name="Ye R."/>
            <person name="Li L."/>
            <person name="Wei W."/>
            <person name="Wang X."/>
            <person name="Wang C."/>
            <person name="Yang T."/>
            <person name="Huo Q."/>
            <person name="Li W."/>
            <person name="Guo W."/>
            <person name="Chen H."/>
            <person name="Zhou L."/>
            <person name="Ni X."/>
            <person name="Tian J."/>
            <person name="Zhou Y."/>
            <person name="Sheng Y."/>
            <person name="Liu T."/>
            <person name="Pan Y."/>
            <person name="Xia L."/>
            <person name="Li J."/>
            <person name="Zhao F."/>
            <person name="Cao W."/>
        </authorList>
    </citation>
    <scope>NUCLEOTIDE SEQUENCE</scope>
    <source>
        <strain evidence="1">Hyas-2018</strain>
    </source>
</reference>
<comment type="caution">
    <text evidence="1">The sequence shown here is derived from an EMBL/GenBank/DDBJ whole genome shotgun (WGS) entry which is preliminary data.</text>
</comment>
<proteinExistence type="predicted"/>
<evidence type="ECO:0000313" key="1">
    <source>
        <dbReference type="EMBL" id="KAH6938526.1"/>
    </source>
</evidence>
<protein>
    <submittedName>
        <fullName evidence="1">Uncharacterized protein</fullName>
    </submittedName>
</protein>
<name>A0ACB7SX80_HYAAI</name>
<gene>
    <name evidence="1" type="ORF">HPB50_010272</name>
</gene>
<evidence type="ECO:0000313" key="2">
    <source>
        <dbReference type="Proteomes" id="UP000821845"/>
    </source>
</evidence>
<accession>A0ACB7SX80</accession>
<organism evidence="1 2">
    <name type="scientific">Hyalomma asiaticum</name>
    <name type="common">Tick</name>
    <dbReference type="NCBI Taxonomy" id="266040"/>
    <lineage>
        <taxon>Eukaryota</taxon>
        <taxon>Metazoa</taxon>
        <taxon>Ecdysozoa</taxon>
        <taxon>Arthropoda</taxon>
        <taxon>Chelicerata</taxon>
        <taxon>Arachnida</taxon>
        <taxon>Acari</taxon>
        <taxon>Parasitiformes</taxon>
        <taxon>Ixodida</taxon>
        <taxon>Ixodoidea</taxon>
        <taxon>Ixodidae</taxon>
        <taxon>Hyalomminae</taxon>
        <taxon>Hyalomma</taxon>
    </lineage>
</organism>
<dbReference type="Proteomes" id="UP000821845">
    <property type="component" value="Chromosome 2"/>
</dbReference>
<keyword evidence="2" id="KW-1185">Reference proteome</keyword>